<gene>
    <name evidence="3" type="ORF">K505DRAFT_367632</name>
</gene>
<sequence length="230" mass="23960">MRSLILLSLAGSTLAVPFGDVFDAIFGRHDSRHGGKHHGRPHRGGHHHIPFPTGGPGYPPIGTGTGLPFPTGTLPGVPLPTGSGGMNSLPWGQIPNPGIPVSRVLSIDYSLAPTVVPAVGDDASDQYIEKRQAFGTGIVPAFPSGTGPAFPTGTAPPFPFPTGGFPTGVPSGFPTGGFPGIPTTLATLTRGPLPTTTGVPDFPDDGPEGGWWQEWIDAWKQWYEGHHKDE</sequence>
<dbReference type="EMBL" id="MU002359">
    <property type="protein sequence ID" value="KAF2787108.1"/>
    <property type="molecule type" value="Genomic_DNA"/>
</dbReference>
<dbReference type="AlphaFoldDB" id="A0A6A6WT70"/>
<evidence type="ECO:0000256" key="1">
    <source>
        <dbReference type="SAM" id="MobiDB-lite"/>
    </source>
</evidence>
<keyword evidence="2" id="KW-0732">Signal</keyword>
<accession>A0A6A6WT70</accession>
<feature type="compositionally biased region" description="Basic residues" evidence="1">
    <location>
        <begin position="34"/>
        <end position="49"/>
    </location>
</feature>
<dbReference type="Proteomes" id="UP000799757">
    <property type="component" value="Unassembled WGS sequence"/>
</dbReference>
<evidence type="ECO:0000313" key="3">
    <source>
        <dbReference type="EMBL" id="KAF2787108.1"/>
    </source>
</evidence>
<feature type="region of interest" description="Disordered" evidence="1">
    <location>
        <begin position="32"/>
        <end position="53"/>
    </location>
</feature>
<protein>
    <submittedName>
        <fullName evidence="3">Uncharacterized protein</fullName>
    </submittedName>
</protein>
<keyword evidence="4" id="KW-1185">Reference proteome</keyword>
<evidence type="ECO:0000313" key="4">
    <source>
        <dbReference type="Proteomes" id="UP000799757"/>
    </source>
</evidence>
<feature type="signal peptide" evidence="2">
    <location>
        <begin position="1"/>
        <end position="15"/>
    </location>
</feature>
<name>A0A6A6WT70_9PLEO</name>
<reference evidence="3" key="1">
    <citation type="journal article" date="2020" name="Stud. Mycol.">
        <title>101 Dothideomycetes genomes: a test case for predicting lifestyles and emergence of pathogens.</title>
        <authorList>
            <person name="Haridas S."/>
            <person name="Albert R."/>
            <person name="Binder M."/>
            <person name="Bloem J."/>
            <person name="Labutti K."/>
            <person name="Salamov A."/>
            <person name="Andreopoulos B."/>
            <person name="Baker S."/>
            <person name="Barry K."/>
            <person name="Bills G."/>
            <person name="Bluhm B."/>
            <person name="Cannon C."/>
            <person name="Castanera R."/>
            <person name="Culley D."/>
            <person name="Daum C."/>
            <person name="Ezra D."/>
            <person name="Gonzalez J."/>
            <person name="Henrissat B."/>
            <person name="Kuo A."/>
            <person name="Liang C."/>
            <person name="Lipzen A."/>
            <person name="Lutzoni F."/>
            <person name="Magnuson J."/>
            <person name="Mondo S."/>
            <person name="Nolan M."/>
            <person name="Ohm R."/>
            <person name="Pangilinan J."/>
            <person name="Park H.-J."/>
            <person name="Ramirez L."/>
            <person name="Alfaro M."/>
            <person name="Sun H."/>
            <person name="Tritt A."/>
            <person name="Yoshinaga Y."/>
            <person name="Zwiers L.-H."/>
            <person name="Turgeon B."/>
            <person name="Goodwin S."/>
            <person name="Spatafora J."/>
            <person name="Crous P."/>
            <person name="Grigoriev I."/>
        </authorList>
    </citation>
    <scope>NUCLEOTIDE SEQUENCE</scope>
    <source>
        <strain evidence="3">CBS 109.77</strain>
    </source>
</reference>
<evidence type="ECO:0000256" key="2">
    <source>
        <dbReference type="SAM" id="SignalP"/>
    </source>
</evidence>
<proteinExistence type="predicted"/>
<organism evidence="3 4">
    <name type="scientific">Melanomma pulvis-pyrius CBS 109.77</name>
    <dbReference type="NCBI Taxonomy" id="1314802"/>
    <lineage>
        <taxon>Eukaryota</taxon>
        <taxon>Fungi</taxon>
        <taxon>Dikarya</taxon>
        <taxon>Ascomycota</taxon>
        <taxon>Pezizomycotina</taxon>
        <taxon>Dothideomycetes</taxon>
        <taxon>Pleosporomycetidae</taxon>
        <taxon>Pleosporales</taxon>
        <taxon>Melanommataceae</taxon>
        <taxon>Melanomma</taxon>
    </lineage>
</organism>
<feature type="chain" id="PRO_5025434725" evidence="2">
    <location>
        <begin position="16"/>
        <end position="230"/>
    </location>
</feature>